<dbReference type="PANTHER" id="PTHR13061">
    <property type="entry name" value="DYNACTIN SUBUNIT P25"/>
    <property type="match status" value="1"/>
</dbReference>
<dbReference type="eggNOG" id="arCOG01849">
    <property type="taxonomic scope" value="Archaea"/>
</dbReference>
<dbReference type="Gene3D" id="2.160.10.10">
    <property type="entry name" value="Hexapeptide repeat proteins"/>
    <property type="match status" value="1"/>
</dbReference>
<reference evidence="1 2" key="1">
    <citation type="journal article" date="2000" name="Nature">
        <title>The genome sequence of the thermoacidophilic scavenger Thermoplasma acidophilum.</title>
        <authorList>
            <person name="Ruepp A."/>
            <person name="Graml W."/>
            <person name="Santos-Martinez M.L."/>
            <person name="Koretke K.K."/>
            <person name="Volker C."/>
            <person name="Mewes H.W."/>
            <person name="Frishman D."/>
            <person name="Stocker S."/>
            <person name="Lupas A.N."/>
            <person name="Baumeister W."/>
        </authorList>
    </citation>
    <scope>NUCLEOTIDE SEQUENCE [LARGE SCALE GENOMIC DNA]</scope>
    <source>
        <strain evidence="2">ATCC 25905 / DSM 1728 / JCM 9062 / NBRC 15155 / AMRC-C165</strain>
    </source>
</reference>
<dbReference type="EnsemblBacteria" id="CAC12010">
    <property type="protein sequence ID" value="CAC12010"/>
    <property type="gene ID" value="CAC12010"/>
</dbReference>
<dbReference type="Proteomes" id="UP000001024">
    <property type="component" value="Chromosome"/>
</dbReference>
<dbReference type="SUPFAM" id="SSF51161">
    <property type="entry name" value="Trimeric LpxA-like enzymes"/>
    <property type="match status" value="1"/>
</dbReference>
<sequence>MMESKTFRSIWKIWKEKPRITDACSQRDPDQGSWNSNYGPDQENNFIDISVQRRMIYEFEGRIPEIDPSAYVSESATVIGKVKIGKEVWIGPGAVLRGDYGEIEVGDYSAIEDNCVIHARPGEKTTIGQHVTIGHLSVIHTGRIRDWAVIGMGSTVSDFAVVGVWAAIGEGAVVKNRQEIPDEAVAVGVPAKVIGKIDDDYKKLWTDYKHNYNTFSSRYKTNLKPINR</sequence>
<protein>
    <submittedName>
        <fullName evidence="1">Carbonate dehydratase related protein</fullName>
    </submittedName>
</protein>
<dbReference type="HOGENOM" id="CLU_064827_4_2_2"/>
<dbReference type="InterPro" id="IPR050484">
    <property type="entry name" value="Transf_Hexapept/Carb_Anhydrase"/>
</dbReference>
<accession>Q9HJT2</accession>
<dbReference type="STRING" id="273075.gene:9572095"/>
<proteinExistence type="predicted"/>
<dbReference type="CDD" id="cd04645">
    <property type="entry name" value="LbH_gamma_CA_like"/>
    <property type="match status" value="1"/>
</dbReference>
<keyword evidence="2" id="KW-1185">Reference proteome</keyword>
<name>Q9HJT2_THEAC</name>
<dbReference type="PaxDb" id="273075-Ta0881m"/>
<dbReference type="EMBL" id="AL445065">
    <property type="protein sequence ID" value="CAC12010.1"/>
    <property type="molecule type" value="Genomic_DNA"/>
</dbReference>
<evidence type="ECO:0000313" key="2">
    <source>
        <dbReference type="Proteomes" id="UP000001024"/>
    </source>
</evidence>
<dbReference type="InParanoid" id="Q9HJT2"/>
<evidence type="ECO:0000313" key="1">
    <source>
        <dbReference type="EMBL" id="CAC12010.1"/>
    </source>
</evidence>
<gene>
    <name evidence="1" type="ordered locus">Ta0881</name>
</gene>
<dbReference type="InterPro" id="IPR047324">
    <property type="entry name" value="LbH_gamma_CA-like"/>
</dbReference>
<dbReference type="KEGG" id="tac:Ta0881"/>
<dbReference type="AlphaFoldDB" id="Q9HJT2"/>
<organism evidence="1 2">
    <name type="scientific">Thermoplasma acidophilum (strain ATCC 25905 / DSM 1728 / JCM 9062 / NBRC 15155 / AMRC-C165)</name>
    <dbReference type="NCBI Taxonomy" id="273075"/>
    <lineage>
        <taxon>Archaea</taxon>
        <taxon>Methanobacteriati</taxon>
        <taxon>Thermoplasmatota</taxon>
        <taxon>Thermoplasmata</taxon>
        <taxon>Thermoplasmatales</taxon>
        <taxon>Thermoplasmataceae</taxon>
        <taxon>Thermoplasma</taxon>
    </lineage>
</organism>
<dbReference type="InterPro" id="IPR011004">
    <property type="entry name" value="Trimer_LpxA-like_sf"/>
</dbReference>
<dbReference type="PANTHER" id="PTHR13061:SF29">
    <property type="entry name" value="GAMMA CARBONIC ANHYDRASE-LIKE 1, MITOCHONDRIAL-RELATED"/>
    <property type="match status" value="1"/>
</dbReference>